<dbReference type="EC" id="2.1.1.100" evidence="5"/>
<keyword evidence="5" id="KW-0256">Endoplasmic reticulum</keyword>
<evidence type="ECO:0000256" key="4">
    <source>
        <dbReference type="ARBA" id="ARBA00023136"/>
    </source>
</evidence>
<dbReference type="Proteomes" id="UP000467700">
    <property type="component" value="Unassembled WGS sequence"/>
</dbReference>
<dbReference type="Pfam" id="PF04140">
    <property type="entry name" value="ICMT"/>
    <property type="match status" value="1"/>
</dbReference>
<comment type="catalytic activity">
    <reaction evidence="5">
        <text>[protein]-C-terminal S-[(2E,6E)-farnesyl]-L-cysteine + S-adenosyl-L-methionine = [protein]-C-terminal S-[(2E,6E)-farnesyl]-L-cysteine methyl ester + S-adenosyl-L-homocysteine</text>
        <dbReference type="Rhea" id="RHEA:21672"/>
        <dbReference type="Rhea" id="RHEA-COMP:12125"/>
        <dbReference type="Rhea" id="RHEA-COMP:12126"/>
        <dbReference type="ChEBI" id="CHEBI:57856"/>
        <dbReference type="ChEBI" id="CHEBI:59789"/>
        <dbReference type="ChEBI" id="CHEBI:90510"/>
        <dbReference type="ChEBI" id="CHEBI:90511"/>
        <dbReference type="EC" id="2.1.1.100"/>
    </reaction>
</comment>
<dbReference type="InterPro" id="IPR007269">
    <property type="entry name" value="ICMT_MeTrfase"/>
</dbReference>
<evidence type="ECO:0000259" key="6">
    <source>
        <dbReference type="Pfam" id="PF20411"/>
    </source>
</evidence>
<dbReference type="Gene3D" id="1.20.120.1630">
    <property type="match status" value="1"/>
</dbReference>
<accession>A0A8S0WYW1</accession>
<dbReference type="GO" id="GO:0004671">
    <property type="term" value="F:protein C-terminal S-isoprenylcysteine carboxyl O-methyltransferase activity"/>
    <property type="evidence" value="ECO:0007669"/>
    <property type="project" value="UniProtKB-EC"/>
</dbReference>
<dbReference type="InterPro" id="IPR046520">
    <property type="entry name" value="DUF6697"/>
</dbReference>
<dbReference type="AlphaFoldDB" id="A0A8S0WYW1"/>
<keyword evidence="8" id="KW-1185">Reference proteome</keyword>
<comment type="subcellular location">
    <subcellularLocation>
        <location evidence="5">Endoplasmic reticulum membrane</location>
        <topology evidence="5">Multi-pass membrane protein</topology>
    </subcellularLocation>
    <subcellularLocation>
        <location evidence="1">Membrane</location>
        <topology evidence="1">Multi-pass membrane protein</topology>
    </subcellularLocation>
</comment>
<keyword evidence="4" id="KW-0472">Membrane</keyword>
<comment type="caution">
    <text evidence="7">The sequence shown here is derived from an EMBL/GenBank/DDBJ whole genome shotgun (WGS) entry which is preliminary data.</text>
</comment>
<dbReference type="GO" id="GO:0005789">
    <property type="term" value="C:endoplasmic reticulum membrane"/>
    <property type="evidence" value="ECO:0007669"/>
    <property type="project" value="UniProtKB-SubCell"/>
</dbReference>
<name>A0A8S0WYW1_CYCAE</name>
<evidence type="ECO:0000313" key="7">
    <source>
        <dbReference type="EMBL" id="CAA7269166.1"/>
    </source>
</evidence>
<dbReference type="GO" id="GO:0032259">
    <property type="term" value="P:methylation"/>
    <property type="evidence" value="ECO:0007669"/>
    <property type="project" value="UniProtKB-KW"/>
</dbReference>
<protein>
    <recommendedName>
        <fullName evidence="5">Protein-S-isoprenylcysteine O-methyltransferase</fullName>
        <ecNumber evidence="5">2.1.1.100</ecNumber>
    </recommendedName>
</protein>
<evidence type="ECO:0000256" key="1">
    <source>
        <dbReference type="ARBA" id="ARBA00004141"/>
    </source>
</evidence>
<reference evidence="7 8" key="1">
    <citation type="submission" date="2020-01" db="EMBL/GenBank/DDBJ databases">
        <authorList>
            <person name="Gupta K D."/>
        </authorList>
    </citation>
    <scope>NUCLEOTIDE SEQUENCE [LARGE SCALE GENOMIC DNA]</scope>
</reference>
<comment type="similarity">
    <text evidence="5">Belongs to the class VI-like SAM-binding methyltransferase superfamily. Isoprenylcysteine carboxyl methyltransferase family.</text>
</comment>
<keyword evidence="5" id="KW-0489">Methyltransferase</keyword>
<evidence type="ECO:0000256" key="5">
    <source>
        <dbReference type="RuleBase" id="RU362022"/>
    </source>
</evidence>
<keyword evidence="3" id="KW-1133">Transmembrane helix</keyword>
<feature type="domain" description="DUF6697" evidence="6">
    <location>
        <begin position="440"/>
        <end position="539"/>
    </location>
</feature>
<keyword evidence="5" id="KW-0808">Transferase</keyword>
<evidence type="ECO:0000256" key="2">
    <source>
        <dbReference type="ARBA" id="ARBA00022692"/>
    </source>
</evidence>
<dbReference type="Pfam" id="PF20411">
    <property type="entry name" value="DUF6697"/>
    <property type="match status" value="1"/>
</dbReference>
<proteinExistence type="inferred from homology"/>
<dbReference type="EMBL" id="CACVBS010000075">
    <property type="protein sequence ID" value="CAA7269166.1"/>
    <property type="molecule type" value="Genomic_DNA"/>
</dbReference>
<keyword evidence="2" id="KW-0812">Transmembrane</keyword>
<dbReference type="OrthoDB" id="2795673at2759"/>
<evidence type="ECO:0000256" key="3">
    <source>
        <dbReference type="ARBA" id="ARBA00022989"/>
    </source>
</evidence>
<sequence length="539" mass="61142">MAGRTSFLAASSIRRKPDMKLLILKADSPSWSSARVAPDESKASPFFDKITHLRLGLVGHYSTHLDIAHFKRLTHVAIPYQGPQGGQLNDTLRIFDLPATMFLVIVLLTDLLTVNHYQEALVWLAKTRITNSKVYAIPSRTDRLQREWEEETTLTPPQAPAETQKHVGAIGLEVTKIPRFIKMCFWVTGTLKGIVLITSAYPTHFLLAYILRNLVHFPQHEMHTSGPFLAAWITSLSTTLIRRRCYHVLGRMFTFELTIRKNHWLITSGLYAYVRHSSYSSGALALFAALEDAEDKVIRVKDEPEQGVIILDNDTDTDLSSPGSTKREDSPKVEIVSAFLKPDPDDEVIILDSPKRPVKKQRLVMEIVLPTMVQLIAQRKKEAVKVDKKMIKGMKLTRGKKIKKVENMQFSLDTVNNRLKLVNAVVPYEVTLDKEIQEFTVSQDFMSSVYGGSMQATRPKISDTCFRAHGYNMFAYLHEEYHPHAPRFAGGPGLFLGTEGGEDWGGSQRVFTRILPNIWQYMGQYQVKSTESLKPEEWK</sequence>
<evidence type="ECO:0000313" key="8">
    <source>
        <dbReference type="Proteomes" id="UP000467700"/>
    </source>
</evidence>
<keyword evidence="5" id="KW-0949">S-adenosyl-L-methionine</keyword>
<organism evidence="7 8">
    <name type="scientific">Cyclocybe aegerita</name>
    <name type="common">Black poplar mushroom</name>
    <name type="synonym">Agrocybe aegerita</name>
    <dbReference type="NCBI Taxonomy" id="1973307"/>
    <lineage>
        <taxon>Eukaryota</taxon>
        <taxon>Fungi</taxon>
        <taxon>Dikarya</taxon>
        <taxon>Basidiomycota</taxon>
        <taxon>Agaricomycotina</taxon>
        <taxon>Agaricomycetes</taxon>
        <taxon>Agaricomycetidae</taxon>
        <taxon>Agaricales</taxon>
        <taxon>Agaricineae</taxon>
        <taxon>Bolbitiaceae</taxon>
        <taxon>Cyclocybe</taxon>
    </lineage>
</organism>
<gene>
    <name evidence="7" type="ORF">AAE3_LOCUS11409</name>
</gene>